<proteinExistence type="predicted"/>
<reference evidence="1" key="2">
    <citation type="submission" date="2020-05" db="UniProtKB">
        <authorList>
            <consortium name="EnsemblMetazoa"/>
        </authorList>
    </citation>
    <scope>IDENTIFICATION</scope>
    <source>
        <strain evidence="1">FAR1</strain>
    </source>
</reference>
<dbReference type="Proteomes" id="UP000075886">
    <property type="component" value="Unassembled WGS sequence"/>
</dbReference>
<organism evidence="1 2">
    <name type="scientific">Anopheles farauti</name>
    <dbReference type="NCBI Taxonomy" id="69004"/>
    <lineage>
        <taxon>Eukaryota</taxon>
        <taxon>Metazoa</taxon>
        <taxon>Ecdysozoa</taxon>
        <taxon>Arthropoda</taxon>
        <taxon>Hexapoda</taxon>
        <taxon>Insecta</taxon>
        <taxon>Pterygota</taxon>
        <taxon>Neoptera</taxon>
        <taxon>Endopterygota</taxon>
        <taxon>Diptera</taxon>
        <taxon>Nematocera</taxon>
        <taxon>Culicoidea</taxon>
        <taxon>Culicidae</taxon>
        <taxon>Anophelinae</taxon>
        <taxon>Anopheles</taxon>
    </lineage>
</organism>
<evidence type="ECO:0000313" key="1">
    <source>
        <dbReference type="EnsemblMetazoa" id="AFAF007801-PA"/>
    </source>
</evidence>
<name>A0A182QD67_9DIPT</name>
<evidence type="ECO:0000313" key="2">
    <source>
        <dbReference type="Proteomes" id="UP000075886"/>
    </source>
</evidence>
<dbReference type="EMBL" id="AXCN02001227">
    <property type="status" value="NOT_ANNOTATED_CDS"/>
    <property type="molecule type" value="Genomic_DNA"/>
</dbReference>
<accession>A0A182QD67</accession>
<dbReference type="AlphaFoldDB" id="A0A182QD67"/>
<reference evidence="2" key="1">
    <citation type="submission" date="2014-01" db="EMBL/GenBank/DDBJ databases">
        <title>The Genome Sequence of Anopheles farauti FAR1 (V2).</title>
        <authorList>
            <consortium name="The Broad Institute Genomics Platform"/>
            <person name="Neafsey D.E."/>
            <person name="Besansky N."/>
            <person name="Howell P."/>
            <person name="Walton C."/>
            <person name="Young S.K."/>
            <person name="Zeng Q."/>
            <person name="Gargeya S."/>
            <person name="Fitzgerald M."/>
            <person name="Haas B."/>
            <person name="Abouelleil A."/>
            <person name="Allen A.W."/>
            <person name="Alvarado L."/>
            <person name="Arachchi H.M."/>
            <person name="Berlin A.M."/>
            <person name="Chapman S.B."/>
            <person name="Gainer-Dewar J."/>
            <person name="Goldberg J."/>
            <person name="Griggs A."/>
            <person name="Gujja S."/>
            <person name="Hansen M."/>
            <person name="Howarth C."/>
            <person name="Imamovic A."/>
            <person name="Ireland A."/>
            <person name="Larimer J."/>
            <person name="McCowan C."/>
            <person name="Murphy C."/>
            <person name="Pearson M."/>
            <person name="Poon T.W."/>
            <person name="Priest M."/>
            <person name="Roberts A."/>
            <person name="Saif S."/>
            <person name="Shea T."/>
            <person name="Sisk P."/>
            <person name="Sykes S."/>
            <person name="Wortman J."/>
            <person name="Nusbaum C."/>
            <person name="Birren B."/>
        </authorList>
    </citation>
    <scope>NUCLEOTIDE SEQUENCE [LARGE SCALE GENOMIC DNA]</scope>
    <source>
        <strain evidence="2">FAR1</strain>
    </source>
</reference>
<sequence length="154" mass="16804">MFDTRGGHELRICLQYREELLLLLGTGGRILQRCHQLRDGLLGLGRHLRLARLVWLTARLLLLCVTHHHSAALHRNQTLPYAGHQRRTTYTAAHDALLETCITFCGMPPATGPPPPIGTTPPTPPTAFGCCCCCAFGSTPTPDTLTPTAPPAFM</sequence>
<protein>
    <submittedName>
        <fullName evidence="1">Uncharacterized protein</fullName>
    </submittedName>
</protein>
<dbReference type="EnsemblMetazoa" id="AFAF007801-RA">
    <property type="protein sequence ID" value="AFAF007801-PA"/>
    <property type="gene ID" value="AFAF007801"/>
</dbReference>
<dbReference type="VEuPathDB" id="VectorBase:AFAF007801"/>
<keyword evidence="2" id="KW-1185">Reference proteome</keyword>